<feature type="domain" description="SoxA A3" evidence="6">
    <location>
        <begin position="542"/>
        <end position="624"/>
    </location>
</feature>
<dbReference type="Pfam" id="PF17806">
    <property type="entry name" value="SO_alpha_A3"/>
    <property type="match status" value="1"/>
</dbReference>
<dbReference type="AlphaFoldDB" id="A0A2U8VN34"/>
<feature type="domain" description="GCVT N-terminal" evidence="4">
    <location>
        <begin position="641"/>
        <end position="910"/>
    </location>
</feature>
<dbReference type="OrthoDB" id="5287468at2"/>
<evidence type="ECO:0000313" key="8">
    <source>
        <dbReference type="Proteomes" id="UP000246058"/>
    </source>
</evidence>
<dbReference type="PRINTS" id="PR00368">
    <property type="entry name" value="FADPNR"/>
</dbReference>
<accession>A0A2U8VN34</accession>
<dbReference type="InterPro" id="IPR027266">
    <property type="entry name" value="TrmE/GcvT-like"/>
</dbReference>
<dbReference type="InterPro" id="IPR013977">
    <property type="entry name" value="GcvT_C"/>
</dbReference>
<evidence type="ECO:0000256" key="2">
    <source>
        <dbReference type="ARBA" id="ARBA00023002"/>
    </source>
</evidence>
<evidence type="ECO:0000256" key="1">
    <source>
        <dbReference type="ARBA" id="ARBA00008609"/>
    </source>
</evidence>
<dbReference type="Pfam" id="PF13510">
    <property type="entry name" value="Fer2_4"/>
    <property type="match status" value="1"/>
</dbReference>
<dbReference type="Gene3D" id="3.10.20.440">
    <property type="entry name" value="2Fe-2S iron-sulphur cluster binding domain, sarcosine oxidase, alpha subunit, N-terminal domain"/>
    <property type="match status" value="1"/>
</dbReference>
<dbReference type="InterPro" id="IPR041117">
    <property type="entry name" value="SoxA_A3"/>
</dbReference>
<gene>
    <name evidence="7" type="ORF">DK427_04525</name>
</gene>
<protein>
    <submittedName>
        <fullName evidence="7">Sarcosine oxidase subunit alpha</fullName>
    </submittedName>
</protein>
<evidence type="ECO:0000313" key="7">
    <source>
        <dbReference type="EMBL" id="AWN35099.1"/>
    </source>
</evidence>
<reference evidence="7 8" key="1">
    <citation type="submission" date="2018-05" db="EMBL/GenBank/DDBJ databases">
        <title>Complete Genome Sequence of Methylobacterium sp. 17Sr1-43.</title>
        <authorList>
            <person name="Srinivasan S."/>
        </authorList>
    </citation>
    <scope>NUCLEOTIDE SEQUENCE [LARGE SCALE GENOMIC DNA]</scope>
    <source>
        <strain evidence="7 8">17Sr1-43</strain>
    </source>
</reference>
<keyword evidence="2" id="KW-0560">Oxidoreductase</keyword>
<dbReference type="PANTHER" id="PTHR43757:SF2">
    <property type="entry name" value="AMINOMETHYLTRANSFERASE, MITOCHONDRIAL"/>
    <property type="match status" value="1"/>
</dbReference>
<feature type="domain" description="Aminomethyltransferase C-terminal" evidence="5">
    <location>
        <begin position="930"/>
        <end position="1015"/>
    </location>
</feature>
<dbReference type="InterPro" id="IPR006222">
    <property type="entry name" value="GCVT_N"/>
</dbReference>
<dbReference type="Pfam" id="PF01571">
    <property type="entry name" value="GCV_T"/>
    <property type="match status" value="1"/>
</dbReference>
<dbReference type="SUPFAM" id="SSF51905">
    <property type="entry name" value="FAD/NAD(P)-binding domain"/>
    <property type="match status" value="1"/>
</dbReference>
<dbReference type="Pfam" id="PF12831">
    <property type="entry name" value="FAD_oxidored"/>
    <property type="match status" value="1"/>
</dbReference>
<dbReference type="SUPFAM" id="SSF101790">
    <property type="entry name" value="Aminomethyltransferase beta-barrel domain"/>
    <property type="match status" value="1"/>
</dbReference>
<organism evidence="7 8">
    <name type="scientific">Methylobacterium radiodurans</name>
    <dbReference type="NCBI Taxonomy" id="2202828"/>
    <lineage>
        <taxon>Bacteria</taxon>
        <taxon>Pseudomonadati</taxon>
        <taxon>Pseudomonadota</taxon>
        <taxon>Alphaproteobacteria</taxon>
        <taxon>Hyphomicrobiales</taxon>
        <taxon>Methylobacteriaceae</taxon>
        <taxon>Methylobacterium</taxon>
    </lineage>
</organism>
<dbReference type="GO" id="GO:0046653">
    <property type="term" value="P:tetrahydrofolate metabolic process"/>
    <property type="evidence" value="ECO:0007669"/>
    <property type="project" value="InterPro"/>
</dbReference>
<dbReference type="Gene3D" id="3.30.1360.120">
    <property type="entry name" value="Probable tRNA modification gtpase trme, domain 1"/>
    <property type="match status" value="1"/>
</dbReference>
<dbReference type="RefSeq" id="WP_109950230.1">
    <property type="nucleotide sequence ID" value="NZ_CP029551.1"/>
</dbReference>
<sequence length="1023" mass="109806">MTSSRVIDTADTARASAAPDFHPSSKSLRVPGRGRNAVGAPVRFSFDGRGLIGRAGDTLAAALLANGVHLVGRSFKYHRPRGILSAGCEEPNALVGTDRGNGRYEPNTRATTAEIFEGFRSTSQNRWPSLRTDVGAVNDRLYMLLSAGFYYKTFMWPKSFWNKVYEPVIRGAAGLGKPPTERDPDTYAARYAHCDLLVVGAGAAGLAAALAGARGGAKVILVDEQAEAGGWLLSDPAVEIDGRPAWTWLAETLQTLQAMPNVTLLTRTTAIGYYHQNFIGLCQRLTDHLAEVPEGAPRERLWKVRASQVVLAQGAIEKPLVFAGNDRPGVMLAGAARSFLNRYGVRVGERAVVVTSHDSAWAAAFDLVRAGSTVPLIVDLRRSVSPDLLAEAGSLRIETLCGGTVTDTKGRLRVSAVRVNPVEASGKVGTGRWVACDALLMSGGWTPSLHLFSHTGGKLSWDEENQIFLPGQATEACRCAGAGTGRFGLDAALADGAAAGAAAAGDAGFPAVAGRHAVRGEAAMSGTACRDLPTDRDAGFAKAFVDFQNDVLAKDIRLAVREGFRSVEHIKRYTTNGMATDQGKTSNINGLQIAANALQRSAPSVGLTTFRPPYTPTTFGAFAGYNRGSLFEVTRRTPIDAWAEANGAVWEPVSLWRRARYFPQAGEDMQAAVARECRGTRASVGMFDASTLGKIEVVGPDAATFMNRMYTNAWTKLEPGRCRYGLLLGEDGFIRDDGVIGRMAPDRFHVTTSTGGAARVLNMMEDYLQTEWPDLDVWLTSTTEQWSVIAVQGPNARKVIAPLVEDIDLAPERFPHMAVAEGRICGVPTRLFRVSFTGELGFEINVPARYGRAVWEAVHAVGQAYGIVPYGTETMHVLRAEKGYIVIGQDTDGTLTPDDAGLCWAVGKAKPDFVGKRSLTRPDMLKPDRKHLVGLLTEDPKVVLEEGAQIVAERDGPIPRRMIGHVTSAYWSEALGRSIAMAVVEGGKSLQGRTIYVPMPDTVHAATIGGTVFLDPEGQRLAA</sequence>
<dbReference type="Gene3D" id="1.10.10.1100">
    <property type="entry name" value="BFD-like [2Fe-2S]-binding domain"/>
    <property type="match status" value="1"/>
</dbReference>
<dbReference type="InterPro" id="IPR028896">
    <property type="entry name" value="GcvT/YgfZ/DmdA"/>
</dbReference>
<dbReference type="GO" id="GO:0008115">
    <property type="term" value="F:sarcosine oxidase activity"/>
    <property type="evidence" value="ECO:0007669"/>
    <property type="project" value="InterPro"/>
</dbReference>
<dbReference type="PANTHER" id="PTHR43757">
    <property type="entry name" value="AMINOMETHYLTRANSFERASE"/>
    <property type="match status" value="1"/>
</dbReference>
<feature type="region of interest" description="Disordered" evidence="3">
    <location>
        <begin position="1"/>
        <end position="34"/>
    </location>
</feature>
<dbReference type="InterPro" id="IPR029043">
    <property type="entry name" value="GcvT/YgfZ_C"/>
</dbReference>
<dbReference type="PRINTS" id="PR00411">
    <property type="entry name" value="PNDRDTASEI"/>
</dbReference>
<dbReference type="KEGG" id="meti:DK427_04525"/>
<comment type="similarity">
    <text evidence="1">Belongs to the GcvT family.</text>
</comment>
<dbReference type="Gene3D" id="3.50.50.60">
    <property type="entry name" value="FAD/NAD(P)-binding domain"/>
    <property type="match status" value="1"/>
</dbReference>
<keyword evidence="8" id="KW-1185">Reference proteome</keyword>
<dbReference type="Proteomes" id="UP000246058">
    <property type="component" value="Chromosome"/>
</dbReference>
<dbReference type="Pfam" id="PF08669">
    <property type="entry name" value="GCV_T_C"/>
    <property type="match status" value="1"/>
</dbReference>
<dbReference type="InterPro" id="IPR041854">
    <property type="entry name" value="BFD-like_2Fe2S-bd_dom_sf"/>
</dbReference>
<evidence type="ECO:0000259" key="6">
    <source>
        <dbReference type="Pfam" id="PF17806"/>
    </source>
</evidence>
<dbReference type="EMBL" id="CP029551">
    <property type="protein sequence ID" value="AWN35099.1"/>
    <property type="molecule type" value="Genomic_DNA"/>
</dbReference>
<dbReference type="InterPro" id="IPR036188">
    <property type="entry name" value="FAD/NAD-bd_sf"/>
</dbReference>
<evidence type="ECO:0000256" key="3">
    <source>
        <dbReference type="SAM" id="MobiDB-lite"/>
    </source>
</evidence>
<proteinExistence type="inferred from homology"/>
<dbReference type="SUPFAM" id="SSF103025">
    <property type="entry name" value="Folate-binding domain"/>
    <property type="match status" value="1"/>
</dbReference>
<dbReference type="PIRSF" id="PIRSF037980">
    <property type="entry name" value="SoxA"/>
    <property type="match status" value="1"/>
</dbReference>
<dbReference type="InterPro" id="IPR006277">
    <property type="entry name" value="Sarcosine_oxidase_asu"/>
</dbReference>
<dbReference type="NCBIfam" id="TIGR01372">
    <property type="entry name" value="soxA"/>
    <property type="match status" value="1"/>
</dbReference>
<evidence type="ECO:0000259" key="5">
    <source>
        <dbReference type="Pfam" id="PF08669"/>
    </source>
</evidence>
<dbReference type="InterPro" id="IPR042204">
    <property type="entry name" value="2Fe-2S-bd_N"/>
</dbReference>
<evidence type="ECO:0000259" key="4">
    <source>
        <dbReference type="Pfam" id="PF01571"/>
    </source>
</evidence>
<name>A0A2U8VN34_9HYPH</name>